<dbReference type="AlphaFoldDB" id="A0AA37HJY5"/>
<reference evidence="3" key="1">
    <citation type="journal article" date="2016" name="Front. Microbiol.">
        <title>Genome Sequence of the Piezophilic, Mesophilic Sulfate-Reducing Bacterium Desulfovibrio indicus J2T.</title>
        <authorList>
            <person name="Cao J."/>
            <person name="Maignien L."/>
            <person name="Shao Z."/>
            <person name="Alain K."/>
            <person name="Jebbar M."/>
        </authorList>
    </citation>
    <scope>NUCLEOTIDE SEQUENCE</scope>
    <source>
        <strain evidence="3">JCM 32048</strain>
    </source>
</reference>
<gene>
    <name evidence="3" type="ORF">MPEAHAMD_7105</name>
</gene>
<proteinExistence type="inferred from homology"/>
<dbReference type="GO" id="GO:0006355">
    <property type="term" value="P:regulation of DNA-templated transcription"/>
    <property type="evidence" value="ECO:0007669"/>
    <property type="project" value="InterPro"/>
</dbReference>
<dbReference type="GO" id="GO:0008270">
    <property type="term" value="F:zinc ion binding"/>
    <property type="evidence" value="ECO:0007669"/>
    <property type="project" value="InterPro"/>
</dbReference>
<organism evidence="3 4">
    <name type="scientific">Methylobacterium frigidaeris</name>
    <dbReference type="NCBI Taxonomy" id="2038277"/>
    <lineage>
        <taxon>Bacteria</taxon>
        <taxon>Pseudomonadati</taxon>
        <taxon>Pseudomonadota</taxon>
        <taxon>Alphaproteobacteria</taxon>
        <taxon>Hyphomicrobiales</taxon>
        <taxon>Methylobacteriaceae</taxon>
        <taxon>Methylobacterium</taxon>
    </lineage>
</organism>
<evidence type="ECO:0000256" key="1">
    <source>
        <dbReference type="ARBA" id="ARBA00007031"/>
    </source>
</evidence>
<evidence type="ECO:0008006" key="5">
    <source>
        <dbReference type="Google" id="ProtNLM"/>
    </source>
</evidence>
<evidence type="ECO:0000313" key="3">
    <source>
        <dbReference type="EMBL" id="GJD66906.1"/>
    </source>
</evidence>
<name>A0AA37HJY5_9HYPH</name>
<evidence type="ECO:0000256" key="2">
    <source>
        <dbReference type="SAM" id="MobiDB-lite"/>
    </source>
</evidence>
<comment type="similarity">
    <text evidence="1">Belongs to the ros/MucR family.</text>
</comment>
<dbReference type="InterPro" id="IPR008807">
    <property type="entry name" value="ROS_MUCR"/>
</dbReference>
<dbReference type="Proteomes" id="UP001055286">
    <property type="component" value="Unassembled WGS sequence"/>
</dbReference>
<dbReference type="GO" id="GO:0003677">
    <property type="term" value="F:DNA binding"/>
    <property type="evidence" value="ECO:0007669"/>
    <property type="project" value="InterPro"/>
</dbReference>
<comment type="caution">
    <text evidence="3">The sequence shown here is derived from an EMBL/GenBank/DDBJ whole genome shotgun (WGS) entry which is preliminary data.</text>
</comment>
<feature type="region of interest" description="Disordered" evidence="2">
    <location>
        <begin position="138"/>
        <end position="171"/>
    </location>
</feature>
<sequence length="171" mass="18370">MDDVTQQDADFVGLAADIVGAYVTKNNVPVSELPNLIAATHAALAKLTAPQAPAVEKPTPPVPIRKTVTPDHIISLEDGRPYKSLKRHLSSRGLTADEYRQKWGLPFDYPMVAANYAAQRSELAKSLGLGNIRRERAAAKRAAEMRVAPDPAISAPARRGRPKKADAAAAE</sequence>
<evidence type="ECO:0000313" key="4">
    <source>
        <dbReference type="Proteomes" id="UP001055286"/>
    </source>
</evidence>
<reference evidence="3" key="2">
    <citation type="submission" date="2021-08" db="EMBL/GenBank/DDBJ databases">
        <authorList>
            <person name="Tani A."/>
            <person name="Ola A."/>
            <person name="Ogura Y."/>
            <person name="Katsura K."/>
            <person name="Hayashi T."/>
        </authorList>
    </citation>
    <scope>NUCLEOTIDE SEQUENCE</scope>
    <source>
        <strain evidence="3">JCM 32048</strain>
    </source>
</reference>
<protein>
    <recommendedName>
        <fullName evidence="5">MucR family transcriptional regulator</fullName>
    </recommendedName>
</protein>
<dbReference type="InterPro" id="IPR041920">
    <property type="entry name" value="ROS/MUCR_sf"/>
</dbReference>
<dbReference type="EMBL" id="BPQJ01000090">
    <property type="protein sequence ID" value="GJD66906.1"/>
    <property type="molecule type" value="Genomic_DNA"/>
</dbReference>
<dbReference type="Gene3D" id="1.10.10.1550">
    <property type="entry name" value="ROS/MUCR transcriptional regulator protein"/>
    <property type="match status" value="1"/>
</dbReference>
<keyword evidence="4" id="KW-1185">Reference proteome</keyword>
<dbReference type="Pfam" id="PF05443">
    <property type="entry name" value="ROS_MUCR"/>
    <property type="match status" value="1"/>
</dbReference>
<dbReference type="RefSeq" id="WP_099901507.1">
    <property type="nucleotide sequence ID" value="NZ_BPQJ01000090.1"/>
</dbReference>
<accession>A0AA37HJY5</accession>